<evidence type="ECO:0000313" key="4">
    <source>
        <dbReference type="EMBL" id="SHI87642.1"/>
    </source>
</evidence>
<evidence type="ECO:0000313" key="5">
    <source>
        <dbReference type="Proteomes" id="UP000184050"/>
    </source>
</evidence>
<dbReference type="GO" id="GO:0019878">
    <property type="term" value="P:lysine biosynthetic process via aminoadipic acid"/>
    <property type="evidence" value="ECO:0007669"/>
    <property type="project" value="TreeGrafter"/>
</dbReference>
<dbReference type="STRING" id="1168035.SAMN05444280_10780"/>
<comment type="similarity">
    <text evidence="1">Belongs to the P-Pant transferase superfamily. Gsp/Sfp/HetI/AcpT family.</text>
</comment>
<dbReference type="InterPro" id="IPR008278">
    <property type="entry name" value="4-PPantetheinyl_Trfase_dom"/>
</dbReference>
<dbReference type="InterPro" id="IPR037143">
    <property type="entry name" value="4-PPantetheinyl_Trfase_dom_sf"/>
</dbReference>
<keyword evidence="5" id="KW-1185">Reference proteome</keyword>
<name>A0A1M6EQ90_9BACT</name>
<dbReference type="InterPro" id="IPR050559">
    <property type="entry name" value="P-Pant_transferase_sf"/>
</dbReference>
<evidence type="ECO:0000256" key="1">
    <source>
        <dbReference type="ARBA" id="ARBA00010990"/>
    </source>
</evidence>
<feature type="domain" description="4'-phosphopantetheinyl transferase" evidence="3">
    <location>
        <begin position="104"/>
        <end position="191"/>
    </location>
</feature>
<accession>A0A1M6EQ90</accession>
<dbReference type="Pfam" id="PF01648">
    <property type="entry name" value="ACPS"/>
    <property type="match status" value="1"/>
</dbReference>
<dbReference type="RefSeq" id="WP_073167334.1">
    <property type="nucleotide sequence ID" value="NZ_FQZE01000007.1"/>
</dbReference>
<evidence type="ECO:0000259" key="3">
    <source>
        <dbReference type="Pfam" id="PF01648"/>
    </source>
</evidence>
<keyword evidence="2 4" id="KW-0808">Transferase</keyword>
<evidence type="ECO:0000256" key="2">
    <source>
        <dbReference type="ARBA" id="ARBA00022679"/>
    </source>
</evidence>
<dbReference type="OrthoDB" id="1190494at2"/>
<proteinExistence type="inferred from homology"/>
<dbReference type="GO" id="GO:0000287">
    <property type="term" value="F:magnesium ion binding"/>
    <property type="evidence" value="ECO:0007669"/>
    <property type="project" value="InterPro"/>
</dbReference>
<dbReference type="PANTHER" id="PTHR12215:SF10">
    <property type="entry name" value="L-AMINOADIPATE-SEMIALDEHYDE DEHYDROGENASE-PHOSPHOPANTETHEINYL TRANSFERASE"/>
    <property type="match status" value="1"/>
</dbReference>
<protein>
    <submittedName>
        <fullName evidence="4">4'-phosphopantetheinyl transferase</fullName>
    </submittedName>
</protein>
<dbReference type="GO" id="GO:0008897">
    <property type="term" value="F:holo-[acyl-carrier-protein] synthase activity"/>
    <property type="evidence" value="ECO:0007669"/>
    <property type="project" value="InterPro"/>
</dbReference>
<organism evidence="4 5">
    <name type="scientific">Tangfeifania diversioriginum</name>
    <dbReference type="NCBI Taxonomy" id="1168035"/>
    <lineage>
        <taxon>Bacteria</taxon>
        <taxon>Pseudomonadati</taxon>
        <taxon>Bacteroidota</taxon>
        <taxon>Bacteroidia</taxon>
        <taxon>Marinilabiliales</taxon>
        <taxon>Prolixibacteraceae</taxon>
        <taxon>Tangfeifania</taxon>
    </lineage>
</organism>
<gene>
    <name evidence="4" type="ORF">SAMN05444280_10780</name>
</gene>
<reference evidence="4 5" key="1">
    <citation type="submission" date="2016-11" db="EMBL/GenBank/DDBJ databases">
        <authorList>
            <person name="Jaros S."/>
            <person name="Januszkiewicz K."/>
            <person name="Wedrychowicz H."/>
        </authorList>
    </citation>
    <scope>NUCLEOTIDE SEQUENCE [LARGE SCALE GENOMIC DNA]</scope>
    <source>
        <strain evidence="4 5">DSM 27063</strain>
    </source>
</reference>
<dbReference type="EMBL" id="FQZE01000007">
    <property type="protein sequence ID" value="SHI87642.1"/>
    <property type="molecule type" value="Genomic_DNA"/>
</dbReference>
<dbReference type="Gene3D" id="3.90.470.20">
    <property type="entry name" value="4'-phosphopantetheinyl transferase domain"/>
    <property type="match status" value="2"/>
</dbReference>
<dbReference type="PANTHER" id="PTHR12215">
    <property type="entry name" value="PHOSPHOPANTETHEINE TRANSFERASE"/>
    <property type="match status" value="1"/>
</dbReference>
<dbReference type="GO" id="GO:0005829">
    <property type="term" value="C:cytosol"/>
    <property type="evidence" value="ECO:0007669"/>
    <property type="project" value="TreeGrafter"/>
</dbReference>
<dbReference type="Proteomes" id="UP000184050">
    <property type="component" value="Unassembled WGS sequence"/>
</dbReference>
<sequence>MPFSKKIETPEGVIGIWKLTESSSILEADFQFSDAEKTTFESFKLEKRRKEFMAVRLLLKEILDEKAEVIYDESGKPILKNSSYNLSISHSVQLAVVFLSKKNIGIDAENIHRNIQPVVNRFLSEKEKEQINNTSNIQTTQIIYWSAKEAIFKCTCEKNIQFNTDILIQPETNPGELYGQMLKNNRTAHFKLRYFFHQNNVVVYCVEQGEKKSTE</sequence>
<dbReference type="SUPFAM" id="SSF56214">
    <property type="entry name" value="4'-phosphopantetheinyl transferase"/>
    <property type="match status" value="2"/>
</dbReference>
<dbReference type="AlphaFoldDB" id="A0A1M6EQ90"/>